<gene>
    <name evidence="2" type="ORF">ATK30_0101</name>
</gene>
<name>A0A2N3X1P1_9PSEU</name>
<dbReference type="EMBL" id="PJMY01000001">
    <property type="protein sequence ID" value="PKW00030.1"/>
    <property type="molecule type" value="Genomic_DNA"/>
</dbReference>
<proteinExistence type="predicted"/>
<reference evidence="2 3" key="1">
    <citation type="submission" date="2017-12" db="EMBL/GenBank/DDBJ databases">
        <title>Sequencing the genomes of 1000 Actinobacteria strains.</title>
        <authorList>
            <person name="Klenk H.-P."/>
        </authorList>
    </citation>
    <scope>NUCLEOTIDE SEQUENCE [LARGE SCALE GENOMIC DNA]</scope>
    <source>
        <strain evidence="2 3">DSM 45165</strain>
    </source>
</reference>
<dbReference type="Gene3D" id="2.30.40.10">
    <property type="entry name" value="Urease, subunit C, domain 1"/>
    <property type="match status" value="1"/>
</dbReference>
<protein>
    <recommendedName>
        <fullName evidence="1">Amidohydrolase 3 domain-containing protein</fullName>
    </recommendedName>
</protein>
<dbReference type="InterPro" id="IPR032466">
    <property type="entry name" value="Metal_Hydrolase"/>
</dbReference>
<dbReference type="SUPFAM" id="SSF51338">
    <property type="entry name" value="Composite domain of metallo-dependent hydrolases"/>
    <property type="match status" value="1"/>
</dbReference>
<dbReference type="Gene3D" id="3.10.310.70">
    <property type="match status" value="1"/>
</dbReference>
<dbReference type="RefSeq" id="WP_101433754.1">
    <property type="nucleotide sequence ID" value="NZ_PJMY01000001.1"/>
</dbReference>
<dbReference type="Pfam" id="PF07969">
    <property type="entry name" value="Amidohydro_3"/>
    <property type="match status" value="1"/>
</dbReference>
<dbReference type="InterPro" id="IPR033932">
    <property type="entry name" value="YtcJ-like"/>
</dbReference>
<dbReference type="OrthoDB" id="3173428at2"/>
<comment type="caution">
    <text evidence="2">The sequence shown here is derived from an EMBL/GenBank/DDBJ whole genome shotgun (WGS) entry which is preliminary data.</text>
</comment>
<dbReference type="PANTHER" id="PTHR22642:SF2">
    <property type="entry name" value="PROTEIN LONG AFTER FAR-RED 3"/>
    <property type="match status" value="1"/>
</dbReference>
<dbReference type="PANTHER" id="PTHR22642">
    <property type="entry name" value="IMIDAZOLONEPROPIONASE"/>
    <property type="match status" value="1"/>
</dbReference>
<dbReference type="InterPro" id="IPR011059">
    <property type="entry name" value="Metal-dep_hydrolase_composite"/>
</dbReference>
<dbReference type="InterPro" id="IPR013108">
    <property type="entry name" value="Amidohydro_3"/>
</dbReference>
<evidence type="ECO:0000259" key="1">
    <source>
        <dbReference type="Pfam" id="PF07969"/>
    </source>
</evidence>
<dbReference type="GO" id="GO:0016810">
    <property type="term" value="F:hydrolase activity, acting on carbon-nitrogen (but not peptide) bonds"/>
    <property type="evidence" value="ECO:0007669"/>
    <property type="project" value="InterPro"/>
</dbReference>
<sequence>MSAADLLLVNTRIREGATLSTPTGILVRDGEIREIGDPRALRTAARAGTDALDLHGAVTTAGLVDGHLHPALGVEDTDGVNLTGCRTLEDVRAALARETGEWIVGWGLDPNCFGDRPVTNAPLADVFGDRPAVLRLFDAHSALLSEEALRRAGIDGPREFADRSAFACDETGRPTGLVLEFSALEVAYAPVPRQPFARRRERLRELLEAMAATGLTGGHVMDCNGDSLELYRSLDEAGELPLRLRIAPWCRPGDDSARRAELVARQGVGGRLWEVAGVKMFLDGTIDNSTAWLADPDCCGHSRDSAWRDPGAYSDAVRYFAARGIQTATHAIGDAAVAHALSTMATLSPGSMRRHRIEHIETIPDELIPLFARHDVVASMQPAHATEFTRADHSDNWSRRIGEERAGRGWRCRDLLDAGATLVLGSDWPVAPFDPRPILAAAQLRRAPGHPDAEPVGPAQALTAQQALHGYTAAPAAAIGDRRGGAVAVGMRADLTVWVDDPVGCGPDALAALPIRLTMTDGLLSFAE</sequence>
<evidence type="ECO:0000313" key="3">
    <source>
        <dbReference type="Proteomes" id="UP000233750"/>
    </source>
</evidence>
<dbReference type="Proteomes" id="UP000233750">
    <property type="component" value="Unassembled WGS sequence"/>
</dbReference>
<dbReference type="AlphaFoldDB" id="A0A2N3X1P1"/>
<dbReference type="CDD" id="cd01300">
    <property type="entry name" value="YtcJ_like"/>
    <property type="match status" value="1"/>
</dbReference>
<accession>A0A2N3X1P1</accession>
<feature type="domain" description="Amidohydrolase 3" evidence="1">
    <location>
        <begin position="52"/>
        <end position="522"/>
    </location>
</feature>
<dbReference type="Gene3D" id="3.20.20.140">
    <property type="entry name" value="Metal-dependent hydrolases"/>
    <property type="match status" value="1"/>
</dbReference>
<evidence type="ECO:0000313" key="2">
    <source>
        <dbReference type="EMBL" id="PKW00030.1"/>
    </source>
</evidence>
<organism evidence="2 3">
    <name type="scientific">Amycolatopsis echigonensis</name>
    <dbReference type="NCBI Taxonomy" id="2576905"/>
    <lineage>
        <taxon>Bacteria</taxon>
        <taxon>Bacillati</taxon>
        <taxon>Actinomycetota</taxon>
        <taxon>Actinomycetes</taxon>
        <taxon>Pseudonocardiales</taxon>
        <taxon>Pseudonocardiaceae</taxon>
        <taxon>Amycolatopsis</taxon>
    </lineage>
</organism>
<keyword evidence="3" id="KW-1185">Reference proteome</keyword>
<dbReference type="SUPFAM" id="SSF51556">
    <property type="entry name" value="Metallo-dependent hydrolases"/>
    <property type="match status" value="1"/>
</dbReference>